<sequence length="324" mass="34722">MAGTPLLIPGGSRAIEQFVPGDTILSRDEHDLNGPIEVQIVEAVFERSAIIFELRVAGQLIETTAEHPFWVVGRGWTPVWELSIGDCLTTITGETVSVEGVHETNRRQTVYNLRVSNFHTYFVGCADWGFSVWAHNARYLRLTPEEADAKPGMNFKVIDGANTHYFATEPAAQLAVARANGVPVAQWSNAEIQAAVDSISRAAFEANGVTGVPISVTVTPTGRVVVSQARQVPSIAARERATEIFGDIVEFVRGNARSNAPGLNGGHAEARAIQYLGAEAQGSRQATTHYSCGPCEARQNAAGVINITVTGAQYGQITRPIGGN</sequence>
<keyword evidence="2" id="KW-1185">Reference proteome</keyword>
<evidence type="ECO:0000313" key="1">
    <source>
        <dbReference type="EMBL" id="VIP00789.1"/>
    </source>
</evidence>
<organism evidence="1">
    <name type="scientific">Tuwongella immobilis</name>
    <dbReference type="NCBI Taxonomy" id="692036"/>
    <lineage>
        <taxon>Bacteria</taxon>
        <taxon>Pseudomonadati</taxon>
        <taxon>Planctomycetota</taxon>
        <taxon>Planctomycetia</taxon>
        <taxon>Gemmatales</taxon>
        <taxon>Gemmataceae</taxon>
        <taxon>Tuwongella</taxon>
    </lineage>
</organism>
<evidence type="ECO:0008006" key="3">
    <source>
        <dbReference type="Google" id="ProtNLM"/>
    </source>
</evidence>
<name>A0A6C2YHP9_9BACT</name>
<dbReference type="AlphaFoldDB" id="A0A6C2YHP9"/>
<dbReference type="KEGG" id="tim:GMBLW1_31710"/>
<dbReference type="RefSeq" id="WP_162655963.1">
    <property type="nucleotide sequence ID" value="NZ_LR593887.1"/>
</dbReference>
<gene>
    <name evidence="1" type="ORF">GMBLW1_31710</name>
</gene>
<dbReference type="Pfam" id="PF07591">
    <property type="entry name" value="PT-HINT"/>
    <property type="match status" value="1"/>
</dbReference>
<reference evidence="1" key="1">
    <citation type="submission" date="2019-04" db="EMBL/GenBank/DDBJ databases">
        <authorList>
            <consortium name="Science for Life Laboratories"/>
        </authorList>
    </citation>
    <scope>NUCLEOTIDE SEQUENCE</scope>
    <source>
        <strain evidence="1">MBLW1</strain>
    </source>
</reference>
<protein>
    <recommendedName>
        <fullName evidence="3">Hint domain-containing protein</fullName>
    </recommendedName>
</protein>
<accession>A0A6C2YHP9</accession>
<proteinExistence type="predicted"/>
<evidence type="ECO:0000313" key="2">
    <source>
        <dbReference type="Proteomes" id="UP000464378"/>
    </source>
</evidence>
<dbReference type="SUPFAM" id="SSF51294">
    <property type="entry name" value="Hedgehog/intein (Hint) domain"/>
    <property type="match status" value="1"/>
</dbReference>
<dbReference type="InParanoid" id="A0A6C2YHP9"/>
<dbReference type="Gene3D" id="2.170.16.10">
    <property type="entry name" value="Hedgehog/Intein (Hint) domain"/>
    <property type="match status" value="1"/>
</dbReference>
<dbReference type="EMBL" id="LR593887">
    <property type="protein sequence ID" value="VTR96996.1"/>
    <property type="molecule type" value="Genomic_DNA"/>
</dbReference>
<dbReference type="EMBL" id="LR586016">
    <property type="protein sequence ID" value="VIP00789.1"/>
    <property type="molecule type" value="Genomic_DNA"/>
</dbReference>
<dbReference type="Proteomes" id="UP000464378">
    <property type="component" value="Chromosome"/>
</dbReference>
<dbReference type="InterPro" id="IPR036844">
    <property type="entry name" value="Hint_dom_sf"/>
</dbReference>
<dbReference type="CDD" id="cd00081">
    <property type="entry name" value="Hint"/>
    <property type="match status" value="1"/>
</dbReference>